<comment type="caution">
    <text evidence="9">The sequence shown here is derived from an EMBL/GenBank/DDBJ whole genome shotgun (WGS) entry which is preliminary data.</text>
</comment>
<dbReference type="Pfam" id="PF02540">
    <property type="entry name" value="NAD_synthase"/>
    <property type="match status" value="1"/>
</dbReference>
<dbReference type="HOGENOM" id="CLU_022313_2_0_5"/>
<organism evidence="9 10">
    <name type="scientific">Aurantimonas manganoxydans (strain ATCC BAA-1229 / DSM 21871 / SI85-9A1)</name>
    <dbReference type="NCBI Taxonomy" id="287752"/>
    <lineage>
        <taxon>Bacteria</taxon>
        <taxon>Pseudomonadati</taxon>
        <taxon>Pseudomonadota</taxon>
        <taxon>Alphaproteobacteria</taxon>
        <taxon>Hyphomicrobiales</taxon>
        <taxon>Aurantimonadaceae</taxon>
        <taxon>Aurantimonas</taxon>
    </lineage>
</organism>
<dbReference type="GO" id="GO:0004359">
    <property type="term" value="F:glutaminase activity"/>
    <property type="evidence" value="ECO:0007669"/>
    <property type="project" value="InterPro"/>
</dbReference>
<dbReference type="Gene3D" id="3.40.50.620">
    <property type="entry name" value="HUPs"/>
    <property type="match status" value="1"/>
</dbReference>
<dbReference type="Proteomes" id="UP000000321">
    <property type="component" value="Unassembled WGS sequence"/>
</dbReference>
<evidence type="ECO:0000256" key="1">
    <source>
        <dbReference type="ARBA" id="ARBA00005188"/>
    </source>
</evidence>
<evidence type="ECO:0000256" key="5">
    <source>
        <dbReference type="ARBA" id="ARBA00022840"/>
    </source>
</evidence>
<keyword evidence="4 7" id="KW-0547">Nucleotide-binding</keyword>
<accession>Q1YMY6</accession>
<dbReference type="InterPro" id="IPR022310">
    <property type="entry name" value="NAD/GMP_synthase"/>
</dbReference>
<dbReference type="SUPFAM" id="SSF56317">
    <property type="entry name" value="Carbon-nitrogen hydrolase"/>
    <property type="match status" value="1"/>
</dbReference>
<keyword evidence="3 7" id="KW-0436">Ligase</keyword>
<dbReference type="PANTHER" id="PTHR23090:SF9">
    <property type="entry name" value="GLUTAMINE-DEPENDENT NAD(+) SYNTHETASE"/>
    <property type="match status" value="1"/>
</dbReference>
<dbReference type="PANTHER" id="PTHR23090">
    <property type="entry name" value="NH 3 /GLUTAMINE-DEPENDENT NAD + SYNTHETASE"/>
    <property type="match status" value="1"/>
</dbReference>
<dbReference type="Pfam" id="PF00795">
    <property type="entry name" value="CN_hydrolase"/>
    <property type="match status" value="1"/>
</dbReference>
<evidence type="ECO:0000259" key="8">
    <source>
        <dbReference type="PROSITE" id="PS50263"/>
    </source>
</evidence>
<reference evidence="9 10" key="1">
    <citation type="journal article" date="2008" name="Appl. Environ. Microbiol.">
        <title>Genomic insights into Mn(II) oxidation by the marine alphaproteobacterium Aurantimonas sp. strain SI85-9A1.</title>
        <authorList>
            <person name="Dick G.J."/>
            <person name="Podell S."/>
            <person name="Johnson H.A."/>
            <person name="Rivera-Espinoza Y."/>
            <person name="Bernier-Latmani R."/>
            <person name="McCarthy J.K."/>
            <person name="Torpey J.W."/>
            <person name="Clement B.G."/>
            <person name="Gaasterland T."/>
            <person name="Tebo B.M."/>
        </authorList>
    </citation>
    <scope>NUCLEOTIDE SEQUENCE [LARGE SCALE GENOMIC DNA]</scope>
    <source>
        <strain evidence="9 10">SI85-9A1</strain>
    </source>
</reference>
<dbReference type="InterPro" id="IPR014729">
    <property type="entry name" value="Rossmann-like_a/b/a_fold"/>
</dbReference>
<evidence type="ECO:0000256" key="2">
    <source>
        <dbReference type="ARBA" id="ARBA00007145"/>
    </source>
</evidence>
<keyword evidence="10" id="KW-1185">Reference proteome</keyword>
<gene>
    <name evidence="9" type="ORF">SI859A1_02059</name>
</gene>
<dbReference type="EC" id="6.3.5.1" evidence="7"/>
<dbReference type="GO" id="GO:0003952">
    <property type="term" value="F:NAD+ synthase (glutamine-hydrolyzing) activity"/>
    <property type="evidence" value="ECO:0007669"/>
    <property type="project" value="UniProtKB-UniRule"/>
</dbReference>
<dbReference type="OrthoDB" id="9760188at2"/>
<evidence type="ECO:0000313" key="10">
    <source>
        <dbReference type="Proteomes" id="UP000000321"/>
    </source>
</evidence>
<comment type="pathway">
    <text evidence="1 7">Cofactor biosynthesis; NAD(+) biosynthesis; NAD(+) from deamido-NAD(+) (L-Gln route): step 1/1.</text>
</comment>
<proteinExistence type="inferred from homology"/>
<dbReference type="GO" id="GO:0005737">
    <property type="term" value="C:cytoplasm"/>
    <property type="evidence" value="ECO:0007669"/>
    <property type="project" value="InterPro"/>
</dbReference>
<dbReference type="UniPathway" id="UPA00253">
    <property type="reaction ID" value="UER00334"/>
</dbReference>
<name>Q1YMY6_AURMS</name>
<dbReference type="InterPro" id="IPR003694">
    <property type="entry name" value="NAD_synthase"/>
</dbReference>
<protein>
    <recommendedName>
        <fullName evidence="7">Glutamine-dependent NAD(+) synthetase</fullName>
        <ecNumber evidence="7">6.3.5.1</ecNumber>
    </recommendedName>
    <alternativeName>
        <fullName evidence="7">NAD(+) synthase [glutamine-hydrolyzing]</fullName>
    </alternativeName>
</protein>
<dbReference type="RefSeq" id="WP_009209887.1">
    <property type="nucleotide sequence ID" value="NZ_BBWP01000021.1"/>
</dbReference>
<dbReference type="AlphaFoldDB" id="Q1YMY6"/>
<feature type="domain" description="CN hydrolase" evidence="8">
    <location>
        <begin position="11"/>
        <end position="253"/>
    </location>
</feature>
<dbReference type="BioCyc" id="AURANTIMONAS:SI859A1_02059-MONOMER"/>
<dbReference type="GO" id="GO:0005524">
    <property type="term" value="F:ATP binding"/>
    <property type="evidence" value="ECO:0007669"/>
    <property type="project" value="UniProtKB-UniRule"/>
</dbReference>
<dbReference type="EMBL" id="AAPJ01000001">
    <property type="protein sequence ID" value="EAS51245.1"/>
    <property type="molecule type" value="Genomic_DNA"/>
</dbReference>
<evidence type="ECO:0000256" key="6">
    <source>
        <dbReference type="ARBA" id="ARBA00023027"/>
    </source>
</evidence>
<comment type="similarity">
    <text evidence="2 7">In the C-terminal section; belongs to the NAD synthetase family.</text>
</comment>
<comment type="catalytic activity">
    <reaction evidence="7">
        <text>deamido-NAD(+) + L-glutamine + ATP + H2O = L-glutamate + AMP + diphosphate + NAD(+) + H(+)</text>
        <dbReference type="Rhea" id="RHEA:24384"/>
        <dbReference type="ChEBI" id="CHEBI:15377"/>
        <dbReference type="ChEBI" id="CHEBI:15378"/>
        <dbReference type="ChEBI" id="CHEBI:29985"/>
        <dbReference type="ChEBI" id="CHEBI:30616"/>
        <dbReference type="ChEBI" id="CHEBI:33019"/>
        <dbReference type="ChEBI" id="CHEBI:57540"/>
        <dbReference type="ChEBI" id="CHEBI:58359"/>
        <dbReference type="ChEBI" id="CHEBI:58437"/>
        <dbReference type="ChEBI" id="CHEBI:456215"/>
        <dbReference type="EC" id="6.3.5.1"/>
    </reaction>
</comment>
<dbReference type="CDD" id="cd07570">
    <property type="entry name" value="GAT_Gln-NAD-synth"/>
    <property type="match status" value="1"/>
</dbReference>
<evidence type="ECO:0000256" key="7">
    <source>
        <dbReference type="PIRNR" id="PIRNR006630"/>
    </source>
</evidence>
<dbReference type="Gene3D" id="3.60.110.10">
    <property type="entry name" value="Carbon-nitrogen hydrolase"/>
    <property type="match status" value="1"/>
</dbReference>
<keyword evidence="6 7" id="KW-0520">NAD</keyword>
<evidence type="ECO:0000256" key="3">
    <source>
        <dbReference type="ARBA" id="ARBA00022598"/>
    </source>
</evidence>
<evidence type="ECO:0000256" key="4">
    <source>
        <dbReference type="ARBA" id="ARBA00022741"/>
    </source>
</evidence>
<dbReference type="SUPFAM" id="SSF52402">
    <property type="entry name" value="Adenine nucleotide alpha hydrolases-like"/>
    <property type="match status" value="1"/>
</dbReference>
<dbReference type="InterPro" id="IPR003010">
    <property type="entry name" value="C-N_Hydrolase"/>
</dbReference>
<dbReference type="GO" id="GO:0009435">
    <property type="term" value="P:NAD+ biosynthetic process"/>
    <property type="evidence" value="ECO:0007669"/>
    <property type="project" value="UniProtKB-UniRule"/>
</dbReference>
<dbReference type="InterPro" id="IPR036526">
    <property type="entry name" value="C-N_Hydrolase_sf"/>
</dbReference>
<evidence type="ECO:0000313" key="9">
    <source>
        <dbReference type="EMBL" id="EAS51245.1"/>
    </source>
</evidence>
<dbReference type="PIRSF" id="PIRSF006630">
    <property type="entry name" value="NADS_GAT"/>
    <property type="match status" value="1"/>
</dbReference>
<dbReference type="PROSITE" id="PS50263">
    <property type="entry name" value="CN_HYDROLASE"/>
    <property type="match status" value="1"/>
</dbReference>
<keyword evidence="5 7" id="KW-0067">ATP-binding</keyword>
<dbReference type="InterPro" id="IPR014445">
    <property type="entry name" value="Gln-dep_NAD_synthase"/>
</dbReference>
<sequence>MPHDDNLNGRLRLAIAQIAAIPGDLAGNLAKARAARDEAAGAGAQLVVFPAGFLAGSPHPDSPLAAAFVSACMDAVDQLANDTGYGGPGLVIGSPRRSDDGVHDSVAVLDAGRILTWRDRVDLPHARSFEEPPAYRAGPMPGPVAFRGLRLGIPIGDDLRGDLDVCETLAESGAELLLAPSAMPFRRDGIDRRHQAVLRQVIETDLPMVFVNGVGGQGVGVMDGGAFAFQADRTLALQSPQFGAGLFLSDWQRTASGWRCETRDVVDLPGPEEAIWRACVCAIRAHAEAQGTETVALALHGDADTAIVAAMAVDAMGPSLVKGLLTPDADRDTADTDAVRTGAAQLGIACHVLPLTPVLAAMTADDDVSDVPASRAARAQMRGALLVALAERTGAALLGATNRTALRLGNGEADGVLAAGLNPIADLSRSDLADLARWRRGHRPADSLGADAMPFLEWPVAAPTGTPTDDAGAQDAETVAERLFACDGDVDAVVAAGFDRAMVQAIAERLIRTALRRSPTTPGLRLDARATPPRTGRI</sequence>